<organism evidence="2 3">
    <name type="scientific">Ezakiella coagulans</name>
    <dbReference type="NCBI Taxonomy" id="46507"/>
    <lineage>
        <taxon>Bacteria</taxon>
        <taxon>Bacillati</taxon>
        <taxon>Bacillota</taxon>
        <taxon>Tissierellia</taxon>
        <taxon>Ezakiella</taxon>
    </lineage>
</organism>
<evidence type="ECO:0000313" key="3">
    <source>
        <dbReference type="Proteomes" id="UP000245793"/>
    </source>
</evidence>
<dbReference type="RefSeq" id="WP_116480158.1">
    <property type="nucleotide sequence ID" value="NZ_QEKV01000005.1"/>
</dbReference>
<dbReference type="Proteomes" id="UP000245793">
    <property type="component" value="Unassembled WGS sequence"/>
</dbReference>
<dbReference type="AlphaFoldDB" id="A0A2U1E3U7"/>
<dbReference type="InterPro" id="IPR050325">
    <property type="entry name" value="Prot/Nucl_acid_deglycase"/>
</dbReference>
<dbReference type="Pfam" id="PF01965">
    <property type="entry name" value="DJ-1_PfpI"/>
    <property type="match status" value="1"/>
</dbReference>
<dbReference type="EMBL" id="QEKV01000005">
    <property type="protein sequence ID" value="PVY94379.1"/>
    <property type="molecule type" value="Genomic_DNA"/>
</dbReference>
<dbReference type="InterPro" id="IPR006287">
    <property type="entry name" value="DJ-1"/>
</dbReference>
<dbReference type="PANTHER" id="PTHR48094">
    <property type="entry name" value="PROTEIN/NUCLEIC ACID DEGLYCASE DJ-1-RELATED"/>
    <property type="match status" value="1"/>
</dbReference>
<dbReference type="NCBIfam" id="TIGR01383">
    <property type="entry name" value="not_thiJ"/>
    <property type="match status" value="1"/>
</dbReference>
<evidence type="ECO:0000313" key="2">
    <source>
        <dbReference type="EMBL" id="PVY94379.1"/>
    </source>
</evidence>
<dbReference type="CDD" id="cd03135">
    <property type="entry name" value="GATase1_DJ-1"/>
    <property type="match status" value="1"/>
</dbReference>
<dbReference type="PANTHER" id="PTHR48094:SF12">
    <property type="entry name" value="PARKINSON DISEASE PROTEIN 7 HOMOLOG"/>
    <property type="match status" value="1"/>
</dbReference>
<sequence length="185" mass="19933">MEKVCILLANGFETIEALTPLDYIRRVGGEKSAILVSTTGDLNVKSAQGVTVKADCLIDELDAETLTAIIIPGGLPGATSLRDNNQVINLINIMYEDEKLVTAICAGPIVLEKAGILSGKNATSYPGFGDEMPSAKYQNDRVVVDENIITARGPAIATDFALKIVKKIYGKKKFEEIKSNILYDI</sequence>
<comment type="caution">
    <text evidence="2">The sequence shown here is derived from an EMBL/GenBank/DDBJ whole genome shotgun (WGS) entry which is preliminary data.</text>
</comment>
<dbReference type="SUPFAM" id="SSF52317">
    <property type="entry name" value="Class I glutamine amidotransferase-like"/>
    <property type="match status" value="1"/>
</dbReference>
<dbReference type="GO" id="GO:0005737">
    <property type="term" value="C:cytoplasm"/>
    <property type="evidence" value="ECO:0007669"/>
    <property type="project" value="TreeGrafter"/>
</dbReference>
<dbReference type="InterPro" id="IPR002818">
    <property type="entry name" value="DJ-1/PfpI"/>
</dbReference>
<keyword evidence="3" id="KW-1185">Reference proteome</keyword>
<gene>
    <name evidence="2" type="ORF">C7381_10583</name>
</gene>
<proteinExistence type="predicted"/>
<protein>
    <submittedName>
        <fullName evidence="2">4-methyl-5(B-hydroxyethyl)-thiazole monophosphate biosynthesis</fullName>
    </submittedName>
</protein>
<dbReference type="InterPro" id="IPR029062">
    <property type="entry name" value="Class_I_gatase-like"/>
</dbReference>
<reference evidence="2 3" key="1">
    <citation type="submission" date="2018-04" db="EMBL/GenBank/DDBJ databases">
        <title>Genomic Encyclopedia of Type Strains, Phase IV (KMG-IV): sequencing the most valuable type-strain genomes for metagenomic binning, comparative biology and taxonomic classification.</title>
        <authorList>
            <person name="Goeker M."/>
        </authorList>
    </citation>
    <scope>NUCLEOTIDE SEQUENCE [LARGE SCALE GENOMIC DNA]</scope>
    <source>
        <strain evidence="2 3">DSM 20705</strain>
    </source>
</reference>
<dbReference type="Gene3D" id="3.40.50.880">
    <property type="match status" value="1"/>
</dbReference>
<accession>A0A2U1E3U7</accession>
<evidence type="ECO:0000259" key="1">
    <source>
        <dbReference type="Pfam" id="PF01965"/>
    </source>
</evidence>
<feature type="domain" description="DJ-1/PfpI" evidence="1">
    <location>
        <begin position="3"/>
        <end position="166"/>
    </location>
</feature>
<name>A0A2U1E3U7_9FIRM</name>